<evidence type="ECO:0000313" key="10">
    <source>
        <dbReference type="EMBL" id="MBC8539784.1"/>
    </source>
</evidence>
<keyword evidence="6 9" id="KW-0255">Endonuclease</keyword>
<keyword evidence="3 9" id="KW-0698">rRNA processing</keyword>
<comment type="similarity">
    <text evidence="1 9">Belongs to the endoribonuclease YbeY family.</text>
</comment>
<proteinExistence type="inferred from homology"/>
<evidence type="ECO:0000256" key="8">
    <source>
        <dbReference type="ARBA" id="ARBA00022833"/>
    </source>
</evidence>
<organism evidence="10 11">
    <name type="scientific">Congzhengia minquanensis</name>
    <dbReference type="NCBI Taxonomy" id="2763657"/>
    <lineage>
        <taxon>Bacteria</taxon>
        <taxon>Bacillati</taxon>
        <taxon>Bacillota</taxon>
        <taxon>Clostridia</taxon>
        <taxon>Eubacteriales</taxon>
        <taxon>Oscillospiraceae</taxon>
        <taxon>Congzhengia</taxon>
    </lineage>
</organism>
<dbReference type="PANTHER" id="PTHR46986">
    <property type="entry name" value="ENDORIBONUCLEASE YBEY, CHLOROPLASTIC"/>
    <property type="match status" value="1"/>
</dbReference>
<dbReference type="SUPFAM" id="SSF55486">
    <property type="entry name" value="Metalloproteases ('zincins'), catalytic domain"/>
    <property type="match status" value="1"/>
</dbReference>
<sequence length="161" mass="18426">MRLIWDNEQEFIDITDDLIKTLTACMEQTLAFETFDKDAEVSLTFTDNSGIKERNQIARGIDKPTDVLSFPMLDYEADGTLEICDEDLSEGAVVLGDILISMERAVSQSEEYGHSLKRELCFLTVHSMLHLLGYDHERSQKEEALMFEKQDEILNQLGITR</sequence>
<accession>A0A926DL87</accession>
<keyword evidence="4 9" id="KW-0540">Nuclease</keyword>
<keyword evidence="5 9" id="KW-0479">Metal-binding</keyword>
<dbReference type="EMBL" id="JACRSU010000001">
    <property type="protein sequence ID" value="MBC8539784.1"/>
    <property type="molecule type" value="Genomic_DNA"/>
</dbReference>
<evidence type="ECO:0000256" key="4">
    <source>
        <dbReference type="ARBA" id="ARBA00022722"/>
    </source>
</evidence>
<evidence type="ECO:0000256" key="9">
    <source>
        <dbReference type="HAMAP-Rule" id="MF_00009"/>
    </source>
</evidence>
<dbReference type="Proteomes" id="UP000611762">
    <property type="component" value="Unassembled WGS sequence"/>
</dbReference>
<evidence type="ECO:0000256" key="7">
    <source>
        <dbReference type="ARBA" id="ARBA00022801"/>
    </source>
</evidence>
<comment type="function">
    <text evidence="9">Single strand-specific metallo-endoribonuclease involved in late-stage 70S ribosome quality control and in maturation of the 3' terminus of the 16S rRNA.</text>
</comment>
<dbReference type="GO" id="GO:0008270">
    <property type="term" value="F:zinc ion binding"/>
    <property type="evidence" value="ECO:0007669"/>
    <property type="project" value="UniProtKB-UniRule"/>
</dbReference>
<evidence type="ECO:0000256" key="3">
    <source>
        <dbReference type="ARBA" id="ARBA00022552"/>
    </source>
</evidence>
<name>A0A926DL87_9FIRM</name>
<evidence type="ECO:0000256" key="6">
    <source>
        <dbReference type="ARBA" id="ARBA00022759"/>
    </source>
</evidence>
<evidence type="ECO:0000313" key="11">
    <source>
        <dbReference type="Proteomes" id="UP000611762"/>
    </source>
</evidence>
<keyword evidence="7 9" id="KW-0378">Hydrolase</keyword>
<dbReference type="PANTHER" id="PTHR46986:SF1">
    <property type="entry name" value="ENDORIBONUCLEASE YBEY, CHLOROPLASTIC"/>
    <property type="match status" value="1"/>
</dbReference>
<dbReference type="InterPro" id="IPR023091">
    <property type="entry name" value="MetalPrtase_cat_dom_sf_prd"/>
</dbReference>
<dbReference type="InterPro" id="IPR002036">
    <property type="entry name" value="YbeY"/>
</dbReference>
<feature type="binding site" evidence="9">
    <location>
        <position position="130"/>
    </location>
    <ligand>
        <name>Zn(2+)</name>
        <dbReference type="ChEBI" id="CHEBI:29105"/>
        <note>catalytic</note>
    </ligand>
</feature>
<dbReference type="EC" id="3.1.-.-" evidence="9"/>
<evidence type="ECO:0000256" key="1">
    <source>
        <dbReference type="ARBA" id="ARBA00010875"/>
    </source>
</evidence>
<gene>
    <name evidence="9 10" type="primary">ybeY</name>
    <name evidence="10" type="ORF">H8698_02190</name>
</gene>
<evidence type="ECO:0000256" key="5">
    <source>
        <dbReference type="ARBA" id="ARBA00022723"/>
    </source>
</evidence>
<dbReference type="GO" id="GO:0004222">
    <property type="term" value="F:metalloendopeptidase activity"/>
    <property type="evidence" value="ECO:0007669"/>
    <property type="project" value="InterPro"/>
</dbReference>
<comment type="cofactor">
    <cofactor evidence="9">
        <name>Zn(2+)</name>
        <dbReference type="ChEBI" id="CHEBI:29105"/>
    </cofactor>
    <text evidence="9">Binds 1 zinc ion.</text>
</comment>
<reference evidence="10" key="1">
    <citation type="submission" date="2020-08" db="EMBL/GenBank/DDBJ databases">
        <title>Genome public.</title>
        <authorList>
            <person name="Liu C."/>
            <person name="Sun Q."/>
        </authorList>
    </citation>
    <scope>NUCLEOTIDE SEQUENCE</scope>
    <source>
        <strain evidence="10">H8</strain>
    </source>
</reference>
<dbReference type="GO" id="GO:0005737">
    <property type="term" value="C:cytoplasm"/>
    <property type="evidence" value="ECO:0007669"/>
    <property type="project" value="UniProtKB-SubCell"/>
</dbReference>
<dbReference type="Gene3D" id="3.40.390.30">
    <property type="entry name" value="Metalloproteases ('zincins'), catalytic domain"/>
    <property type="match status" value="1"/>
</dbReference>
<keyword evidence="11" id="KW-1185">Reference proteome</keyword>
<feature type="binding site" evidence="9">
    <location>
        <position position="136"/>
    </location>
    <ligand>
        <name>Zn(2+)</name>
        <dbReference type="ChEBI" id="CHEBI:29105"/>
        <note>catalytic</note>
    </ligand>
</feature>
<dbReference type="GO" id="GO:0006364">
    <property type="term" value="P:rRNA processing"/>
    <property type="evidence" value="ECO:0007669"/>
    <property type="project" value="UniProtKB-UniRule"/>
</dbReference>
<dbReference type="PROSITE" id="PS01306">
    <property type="entry name" value="UPF0054"/>
    <property type="match status" value="1"/>
</dbReference>
<dbReference type="GO" id="GO:0004521">
    <property type="term" value="F:RNA endonuclease activity"/>
    <property type="evidence" value="ECO:0007669"/>
    <property type="project" value="UniProtKB-UniRule"/>
</dbReference>
<dbReference type="NCBIfam" id="TIGR00043">
    <property type="entry name" value="rRNA maturation RNase YbeY"/>
    <property type="match status" value="1"/>
</dbReference>
<feature type="binding site" evidence="9">
    <location>
        <position position="126"/>
    </location>
    <ligand>
        <name>Zn(2+)</name>
        <dbReference type="ChEBI" id="CHEBI:29105"/>
        <note>catalytic</note>
    </ligand>
</feature>
<keyword evidence="9" id="KW-0963">Cytoplasm</keyword>
<comment type="subcellular location">
    <subcellularLocation>
        <location evidence="9">Cytoplasm</location>
    </subcellularLocation>
</comment>
<keyword evidence="2 9" id="KW-0690">Ribosome biogenesis</keyword>
<dbReference type="HAMAP" id="MF_00009">
    <property type="entry name" value="Endoribonucl_YbeY"/>
    <property type="match status" value="1"/>
</dbReference>
<comment type="caution">
    <text evidence="10">The sequence shown here is derived from an EMBL/GenBank/DDBJ whole genome shotgun (WGS) entry which is preliminary data.</text>
</comment>
<keyword evidence="8 9" id="KW-0862">Zinc</keyword>
<evidence type="ECO:0000256" key="2">
    <source>
        <dbReference type="ARBA" id="ARBA00022517"/>
    </source>
</evidence>
<dbReference type="Pfam" id="PF02130">
    <property type="entry name" value="YbeY"/>
    <property type="match status" value="1"/>
</dbReference>
<dbReference type="AlphaFoldDB" id="A0A926DL87"/>
<protein>
    <recommendedName>
        <fullName evidence="9">Endoribonuclease YbeY</fullName>
        <ecNumber evidence="9">3.1.-.-</ecNumber>
    </recommendedName>
</protein>
<dbReference type="InterPro" id="IPR020549">
    <property type="entry name" value="YbeY_CS"/>
</dbReference>